<evidence type="ECO:0008006" key="4">
    <source>
        <dbReference type="Google" id="ProtNLM"/>
    </source>
</evidence>
<feature type="compositionally biased region" description="Polar residues" evidence="1">
    <location>
        <begin position="105"/>
        <end position="122"/>
    </location>
</feature>
<organism evidence="2 3">
    <name type="scientific">Elysia marginata</name>
    <dbReference type="NCBI Taxonomy" id="1093978"/>
    <lineage>
        <taxon>Eukaryota</taxon>
        <taxon>Metazoa</taxon>
        <taxon>Spiralia</taxon>
        <taxon>Lophotrochozoa</taxon>
        <taxon>Mollusca</taxon>
        <taxon>Gastropoda</taxon>
        <taxon>Heterobranchia</taxon>
        <taxon>Euthyneura</taxon>
        <taxon>Panpulmonata</taxon>
        <taxon>Sacoglossa</taxon>
        <taxon>Placobranchoidea</taxon>
        <taxon>Plakobranchidae</taxon>
        <taxon>Elysia</taxon>
    </lineage>
</organism>
<protein>
    <recommendedName>
        <fullName evidence="4">PiggyBac transposable element-derived protein domain-containing protein</fullName>
    </recommendedName>
</protein>
<reference evidence="2 3" key="1">
    <citation type="journal article" date="2021" name="Elife">
        <title>Chloroplast acquisition without the gene transfer in kleptoplastic sea slugs, Plakobranchus ocellatus.</title>
        <authorList>
            <person name="Maeda T."/>
            <person name="Takahashi S."/>
            <person name="Yoshida T."/>
            <person name="Shimamura S."/>
            <person name="Takaki Y."/>
            <person name="Nagai Y."/>
            <person name="Toyoda A."/>
            <person name="Suzuki Y."/>
            <person name="Arimoto A."/>
            <person name="Ishii H."/>
            <person name="Satoh N."/>
            <person name="Nishiyama T."/>
            <person name="Hasebe M."/>
            <person name="Maruyama T."/>
            <person name="Minagawa J."/>
            <person name="Obokata J."/>
            <person name="Shigenobu S."/>
        </authorList>
    </citation>
    <scope>NUCLEOTIDE SEQUENCE [LARGE SCALE GENOMIC DNA]</scope>
</reference>
<dbReference type="AlphaFoldDB" id="A0AAV4HAS4"/>
<feature type="compositionally biased region" description="Basic and acidic residues" evidence="1">
    <location>
        <begin position="143"/>
        <end position="157"/>
    </location>
</feature>
<sequence length="263" mass="29163">MDSDSDDEVPLGKLLLLQRQISLKRDRAAAGLHLETVESATPAVLDDNVTSAGAASTSQSRPCREEEGPALLETITSSSNESDLDDSDRDPDFSLPKRKTKRANTTHSSTENNVVTICTSSPEDVVPQTPSAEARGRTKLRKSKTERDLEKKRRKEEKVREKYYVKPGCGDKCKRKAKCQDSIPLDIQQAINKNYWSLDFGQQRIFVANLIAKCETVRRTVKSPKKMKSASYKCSLKAQDGNIITVCQSFFLGTLGSMNAMTV</sequence>
<gene>
    <name evidence="2" type="ORF">ElyMa_004406500</name>
</gene>
<name>A0AAV4HAS4_9GAST</name>
<keyword evidence="3" id="KW-1185">Reference proteome</keyword>
<evidence type="ECO:0000313" key="2">
    <source>
        <dbReference type="EMBL" id="GFR94555.1"/>
    </source>
</evidence>
<evidence type="ECO:0000256" key="1">
    <source>
        <dbReference type="SAM" id="MobiDB-lite"/>
    </source>
</evidence>
<dbReference type="Proteomes" id="UP000762676">
    <property type="component" value="Unassembled WGS sequence"/>
</dbReference>
<feature type="region of interest" description="Disordered" evidence="1">
    <location>
        <begin position="38"/>
        <end position="157"/>
    </location>
</feature>
<comment type="caution">
    <text evidence="2">The sequence shown here is derived from an EMBL/GenBank/DDBJ whole genome shotgun (WGS) entry which is preliminary data.</text>
</comment>
<dbReference type="EMBL" id="BMAT01008887">
    <property type="protein sequence ID" value="GFR94555.1"/>
    <property type="molecule type" value="Genomic_DNA"/>
</dbReference>
<proteinExistence type="predicted"/>
<accession>A0AAV4HAS4</accession>
<feature type="compositionally biased region" description="Polar residues" evidence="1">
    <location>
        <begin position="48"/>
        <end position="61"/>
    </location>
</feature>
<evidence type="ECO:0000313" key="3">
    <source>
        <dbReference type="Proteomes" id="UP000762676"/>
    </source>
</evidence>